<organism evidence="2 3">
    <name type="scientific">Mycena venus</name>
    <dbReference type="NCBI Taxonomy" id="2733690"/>
    <lineage>
        <taxon>Eukaryota</taxon>
        <taxon>Fungi</taxon>
        <taxon>Dikarya</taxon>
        <taxon>Basidiomycota</taxon>
        <taxon>Agaricomycotina</taxon>
        <taxon>Agaricomycetes</taxon>
        <taxon>Agaricomycetidae</taxon>
        <taxon>Agaricales</taxon>
        <taxon>Marasmiineae</taxon>
        <taxon>Mycenaceae</taxon>
        <taxon>Mycena</taxon>
    </lineage>
</organism>
<reference evidence="2" key="1">
    <citation type="submission" date="2020-05" db="EMBL/GenBank/DDBJ databases">
        <title>Mycena genomes resolve the evolution of fungal bioluminescence.</title>
        <authorList>
            <person name="Tsai I.J."/>
        </authorList>
    </citation>
    <scope>NUCLEOTIDE SEQUENCE</scope>
    <source>
        <strain evidence="2">CCC161011</strain>
    </source>
</reference>
<evidence type="ECO:0000313" key="2">
    <source>
        <dbReference type="EMBL" id="KAF7336224.1"/>
    </source>
</evidence>
<dbReference type="EMBL" id="JACAZI010000023">
    <property type="protein sequence ID" value="KAF7336224.1"/>
    <property type="molecule type" value="Genomic_DNA"/>
</dbReference>
<keyword evidence="1" id="KW-0732">Signal</keyword>
<evidence type="ECO:0008006" key="4">
    <source>
        <dbReference type="Google" id="ProtNLM"/>
    </source>
</evidence>
<evidence type="ECO:0000313" key="3">
    <source>
        <dbReference type="Proteomes" id="UP000620124"/>
    </source>
</evidence>
<keyword evidence="3" id="KW-1185">Reference proteome</keyword>
<dbReference type="OrthoDB" id="3028255at2759"/>
<comment type="caution">
    <text evidence="2">The sequence shown here is derived from an EMBL/GenBank/DDBJ whole genome shotgun (WGS) entry which is preliminary data.</text>
</comment>
<feature type="chain" id="PRO_5034576808" description="Cell wall protein" evidence="1">
    <location>
        <begin position="20"/>
        <end position="244"/>
    </location>
</feature>
<name>A0A8H6X8M5_9AGAR</name>
<dbReference type="AlphaFoldDB" id="A0A8H6X8M5"/>
<sequence length="244" mass="23701">MARMILSLVSSLYVFQALAAPVPRAASSNPACQTPNTQISNAAILLGGINPIADIRQAGPLLNAQLAILNASNIASVIAGFGPHIGTVPVAIDSNSQGLIISALQDAQTNLAAVGIIPGATSDQVVKNLQKANSTVAQALVSAQAINSDCLAAAGSASAGSVSATPPTFGTFEVPGSAATTVAPGAPGSAATVSAAAVAVSASGSVLVTPPAFGTLGAPGSAATTDIFVVPAALYGRDSDDLYA</sequence>
<evidence type="ECO:0000256" key="1">
    <source>
        <dbReference type="SAM" id="SignalP"/>
    </source>
</evidence>
<proteinExistence type="predicted"/>
<feature type="signal peptide" evidence="1">
    <location>
        <begin position="1"/>
        <end position="19"/>
    </location>
</feature>
<protein>
    <recommendedName>
        <fullName evidence="4">Cell wall protein</fullName>
    </recommendedName>
</protein>
<gene>
    <name evidence="2" type="ORF">MVEN_02170200</name>
</gene>
<accession>A0A8H6X8M5</accession>
<dbReference type="Proteomes" id="UP000620124">
    <property type="component" value="Unassembled WGS sequence"/>
</dbReference>